<evidence type="ECO:0000259" key="8">
    <source>
        <dbReference type="Pfam" id="PF20684"/>
    </source>
</evidence>
<gene>
    <name evidence="9" type="ORF">F5Z01DRAFT_668148</name>
</gene>
<dbReference type="EMBL" id="MU251290">
    <property type="protein sequence ID" value="KAG9249808.1"/>
    <property type="molecule type" value="Genomic_DNA"/>
</dbReference>
<feature type="transmembrane region" description="Helical" evidence="7">
    <location>
        <begin position="223"/>
        <end position="245"/>
    </location>
</feature>
<dbReference type="OrthoDB" id="5393606at2759"/>
<feature type="transmembrane region" description="Helical" evidence="7">
    <location>
        <begin position="145"/>
        <end position="166"/>
    </location>
</feature>
<dbReference type="PANTHER" id="PTHR33048:SF124">
    <property type="entry name" value="INTEGRAL MEMBRANE PROTEIN"/>
    <property type="match status" value="1"/>
</dbReference>
<dbReference type="AlphaFoldDB" id="A0A9P8CJY4"/>
<evidence type="ECO:0000256" key="2">
    <source>
        <dbReference type="ARBA" id="ARBA00022692"/>
    </source>
</evidence>
<sequence>MPIVNGIRTVLPDPGDYPVDFDNPRRQAVPHAYWIASVGTILSLLMMIQRLYTKTVVMGRLQLDDAFLILAWLMSMATVGLCVHMFATGAGGVHGWEIDIPTYNIYLMDVYLAAAIYIVGGSFAKASLLIFYLRLSPQTWFKISVWATLVFISGYTVGIFFALIFACDPIAKSYDATVVSGTCINRPTLYIATAVVNILSDIQLFFLPLPFVVKLQVPRRQKLGLVVIFLLGSITIVTSVIRVSILPQMLTSVDQTWVISWASVWIIVEANLFIVCGALPTIRKFLKHVAPTLIGETRCGRSSKATKDVKSTSEAIALRTIGTMTTKHGGAKRNQYSQFEDIDSEFTQGRRDIIMVSEYSVSSGMVGESGEEQHWADDSSEKALKESGRIRRTQTVTVD</sequence>
<reference evidence="9" key="1">
    <citation type="journal article" date="2021" name="IMA Fungus">
        <title>Genomic characterization of three marine fungi, including Emericellopsis atlantica sp. nov. with signatures of a generalist lifestyle and marine biomass degradation.</title>
        <authorList>
            <person name="Hagestad O.C."/>
            <person name="Hou L."/>
            <person name="Andersen J.H."/>
            <person name="Hansen E.H."/>
            <person name="Altermark B."/>
            <person name="Li C."/>
            <person name="Kuhnert E."/>
            <person name="Cox R.J."/>
            <person name="Crous P.W."/>
            <person name="Spatafora J.W."/>
            <person name="Lail K."/>
            <person name="Amirebrahimi M."/>
            <person name="Lipzen A."/>
            <person name="Pangilinan J."/>
            <person name="Andreopoulos W."/>
            <person name="Hayes R.D."/>
            <person name="Ng V."/>
            <person name="Grigoriev I.V."/>
            <person name="Jackson S.A."/>
            <person name="Sutton T.D.S."/>
            <person name="Dobson A.D.W."/>
            <person name="Rama T."/>
        </authorList>
    </citation>
    <scope>NUCLEOTIDE SEQUENCE</scope>
    <source>
        <strain evidence="9">TS7</strain>
    </source>
</reference>
<feature type="transmembrane region" description="Helical" evidence="7">
    <location>
        <begin position="189"/>
        <end position="211"/>
    </location>
</feature>
<evidence type="ECO:0000256" key="7">
    <source>
        <dbReference type="SAM" id="Phobius"/>
    </source>
</evidence>
<evidence type="ECO:0000256" key="1">
    <source>
        <dbReference type="ARBA" id="ARBA00004141"/>
    </source>
</evidence>
<evidence type="ECO:0000256" key="6">
    <source>
        <dbReference type="SAM" id="MobiDB-lite"/>
    </source>
</evidence>
<evidence type="ECO:0000256" key="5">
    <source>
        <dbReference type="ARBA" id="ARBA00038359"/>
    </source>
</evidence>
<keyword evidence="3 7" id="KW-1133">Transmembrane helix</keyword>
<feature type="region of interest" description="Disordered" evidence="6">
    <location>
        <begin position="365"/>
        <end position="399"/>
    </location>
</feature>
<evidence type="ECO:0000256" key="4">
    <source>
        <dbReference type="ARBA" id="ARBA00023136"/>
    </source>
</evidence>
<evidence type="ECO:0000313" key="9">
    <source>
        <dbReference type="EMBL" id="KAG9249808.1"/>
    </source>
</evidence>
<protein>
    <submittedName>
        <fullName evidence="9">Integral membrane protein</fullName>
    </submittedName>
</protein>
<dbReference type="RefSeq" id="XP_046113732.1">
    <property type="nucleotide sequence ID" value="XM_046264330.1"/>
</dbReference>
<dbReference type="GO" id="GO:0016020">
    <property type="term" value="C:membrane"/>
    <property type="evidence" value="ECO:0007669"/>
    <property type="project" value="UniProtKB-SubCell"/>
</dbReference>
<feature type="transmembrane region" description="Helical" evidence="7">
    <location>
        <begin position="257"/>
        <end position="279"/>
    </location>
</feature>
<feature type="transmembrane region" description="Helical" evidence="7">
    <location>
        <begin position="69"/>
        <end position="90"/>
    </location>
</feature>
<comment type="caution">
    <text evidence="9">The sequence shown here is derived from an EMBL/GenBank/DDBJ whole genome shotgun (WGS) entry which is preliminary data.</text>
</comment>
<name>A0A9P8CJY4_9HYPO</name>
<organism evidence="9 10">
    <name type="scientific">Emericellopsis atlantica</name>
    <dbReference type="NCBI Taxonomy" id="2614577"/>
    <lineage>
        <taxon>Eukaryota</taxon>
        <taxon>Fungi</taxon>
        <taxon>Dikarya</taxon>
        <taxon>Ascomycota</taxon>
        <taxon>Pezizomycotina</taxon>
        <taxon>Sordariomycetes</taxon>
        <taxon>Hypocreomycetidae</taxon>
        <taxon>Hypocreales</taxon>
        <taxon>Bionectriaceae</taxon>
        <taxon>Emericellopsis</taxon>
    </lineage>
</organism>
<proteinExistence type="inferred from homology"/>
<comment type="similarity">
    <text evidence="5">Belongs to the SAT4 family.</text>
</comment>
<keyword evidence="10" id="KW-1185">Reference proteome</keyword>
<feature type="domain" description="Rhodopsin" evidence="8">
    <location>
        <begin position="50"/>
        <end position="287"/>
    </location>
</feature>
<feature type="compositionally biased region" description="Basic and acidic residues" evidence="6">
    <location>
        <begin position="371"/>
        <end position="389"/>
    </location>
</feature>
<feature type="transmembrane region" description="Helical" evidence="7">
    <location>
        <begin position="31"/>
        <end position="48"/>
    </location>
</feature>
<keyword evidence="4 7" id="KW-0472">Membrane</keyword>
<dbReference type="InterPro" id="IPR049326">
    <property type="entry name" value="Rhodopsin_dom_fungi"/>
</dbReference>
<dbReference type="Pfam" id="PF20684">
    <property type="entry name" value="Fung_rhodopsin"/>
    <property type="match status" value="1"/>
</dbReference>
<keyword evidence="2 7" id="KW-0812">Transmembrane</keyword>
<feature type="transmembrane region" description="Helical" evidence="7">
    <location>
        <begin position="110"/>
        <end position="133"/>
    </location>
</feature>
<dbReference type="PANTHER" id="PTHR33048">
    <property type="entry name" value="PTH11-LIKE INTEGRAL MEMBRANE PROTEIN (AFU_ORTHOLOGUE AFUA_5G11245)"/>
    <property type="match status" value="1"/>
</dbReference>
<evidence type="ECO:0000256" key="3">
    <source>
        <dbReference type="ARBA" id="ARBA00022989"/>
    </source>
</evidence>
<evidence type="ECO:0000313" key="10">
    <source>
        <dbReference type="Proteomes" id="UP000887229"/>
    </source>
</evidence>
<dbReference type="GeneID" id="70295233"/>
<dbReference type="InterPro" id="IPR052337">
    <property type="entry name" value="SAT4-like"/>
</dbReference>
<comment type="subcellular location">
    <subcellularLocation>
        <location evidence="1">Membrane</location>
        <topology evidence="1">Multi-pass membrane protein</topology>
    </subcellularLocation>
</comment>
<dbReference type="Proteomes" id="UP000887229">
    <property type="component" value="Unassembled WGS sequence"/>
</dbReference>
<accession>A0A9P8CJY4</accession>